<dbReference type="GO" id="GO:0004789">
    <property type="term" value="F:thiamine-phosphate diphosphorylase activity"/>
    <property type="evidence" value="ECO:0007669"/>
    <property type="project" value="UniProtKB-EC"/>
</dbReference>
<name>A0A318MV77_9PROT</name>
<reference evidence="13 14" key="1">
    <citation type="submission" date="2018-05" db="EMBL/GenBank/DDBJ databases">
        <title>Reference genomes for bee gut microbiota database.</title>
        <authorList>
            <person name="Ellegaard K.M."/>
        </authorList>
    </citation>
    <scope>NUCLEOTIDE SEQUENCE [LARGE SCALE GENOMIC DNA]</scope>
    <source>
        <strain evidence="13 14">ESL0284</strain>
    </source>
</reference>
<evidence type="ECO:0000256" key="8">
    <source>
        <dbReference type="ARBA" id="ARBA00047851"/>
    </source>
</evidence>
<dbReference type="GO" id="GO:0009229">
    <property type="term" value="P:thiamine diphosphate biosynthetic process"/>
    <property type="evidence" value="ECO:0007669"/>
    <property type="project" value="UniProtKB-UniPathway"/>
</dbReference>
<dbReference type="InterPro" id="IPR034291">
    <property type="entry name" value="TMP_synthase"/>
</dbReference>
<gene>
    <name evidence="13" type="ORF">DK869_07815</name>
</gene>
<evidence type="ECO:0000259" key="12">
    <source>
        <dbReference type="Pfam" id="PF02581"/>
    </source>
</evidence>
<evidence type="ECO:0000256" key="10">
    <source>
        <dbReference type="RuleBase" id="RU003826"/>
    </source>
</evidence>
<evidence type="ECO:0000313" key="14">
    <source>
        <dbReference type="Proteomes" id="UP000247565"/>
    </source>
</evidence>
<evidence type="ECO:0000256" key="1">
    <source>
        <dbReference type="ARBA" id="ARBA00001946"/>
    </source>
</evidence>
<dbReference type="AlphaFoldDB" id="A0A318MV77"/>
<dbReference type="Pfam" id="PF02581">
    <property type="entry name" value="TMP-TENI"/>
    <property type="match status" value="1"/>
</dbReference>
<evidence type="ECO:0000256" key="11">
    <source>
        <dbReference type="RuleBase" id="RU004253"/>
    </source>
</evidence>
<dbReference type="GO" id="GO:0009228">
    <property type="term" value="P:thiamine biosynthetic process"/>
    <property type="evidence" value="ECO:0007669"/>
    <property type="project" value="UniProtKB-KW"/>
</dbReference>
<evidence type="ECO:0000256" key="5">
    <source>
        <dbReference type="ARBA" id="ARBA00022842"/>
    </source>
</evidence>
<dbReference type="OrthoDB" id="9794842at2"/>
<dbReference type="PANTHER" id="PTHR20857">
    <property type="entry name" value="THIAMINE-PHOSPHATE PYROPHOSPHORYLASE"/>
    <property type="match status" value="1"/>
</dbReference>
<keyword evidence="4" id="KW-0479">Metal-binding</keyword>
<comment type="catalytic activity">
    <reaction evidence="9 10">
        <text>2-[(2R,5Z)-2-carboxy-4-methylthiazol-5(2H)-ylidene]ethyl phosphate + 4-amino-2-methyl-5-(diphosphooxymethyl)pyrimidine + 2 H(+) = thiamine phosphate + CO2 + diphosphate</text>
        <dbReference type="Rhea" id="RHEA:47844"/>
        <dbReference type="ChEBI" id="CHEBI:15378"/>
        <dbReference type="ChEBI" id="CHEBI:16526"/>
        <dbReference type="ChEBI" id="CHEBI:33019"/>
        <dbReference type="ChEBI" id="CHEBI:37575"/>
        <dbReference type="ChEBI" id="CHEBI:57841"/>
        <dbReference type="ChEBI" id="CHEBI:62899"/>
        <dbReference type="EC" id="2.5.1.3"/>
    </reaction>
</comment>
<evidence type="ECO:0000256" key="3">
    <source>
        <dbReference type="ARBA" id="ARBA00022679"/>
    </source>
</evidence>
<dbReference type="Proteomes" id="UP000247565">
    <property type="component" value="Unassembled WGS sequence"/>
</dbReference>
<dbReference type="EMBL" id="QGLT01000004">
    <property type="protein sequence ID" value="PXY99833.1"/>
    <property type="molecule type" value="Genomic_DNA"/>
</dbReference>
<dbReference type="SUPFAM" id="SSF51391">
    <property type="entry name" value="Thiamin phosphate synthase"/>
    <property type="match status" value="1"/>
</dbReference>
<protein>
    <recommendedName>
        <fullName evidence="10">Thiamine-phosphate synthase</fullName>
        <ecNumber evidence="10">2.5.1.3</ecNumber>
    </recommendedName>
    <alternativeName>
        <fullName evidence="10">Thiamine-phosphate pyrophosphorylase</fullName>
    </alternativeName>
</protein>
<comment type="pathway">
    <text evidence="2 11">Cofactor biosynthesis; thiamine diphosphate biosynthesis; thiamine phosphate from 4-amino-2-methyl-5-diphosphomethylpyrimidine and 4-methyl-5-(2-phosphoethyl)-thiazole: step 1/1.</text>
</comment>
<comment type="cofactor">
    <cofactor evidence="1">
        <name>Mg(2+)</name>
        <dbReference type="ChEBI" id="CHEBI:18420"/>
    </cofactor>
</comment>
<dbReference type="Gene3D" id="3.20.20.70">
    <property type="entry name" value="Aldolase class I"/>
    <property type="match status" value="1"/>
</dbReference>
<keyword evidence="3 10" id="KW-0808">Transferase</keyword>
<sequence length="202" mass="23241">MIMEKFYLVTESVSLIKKLLPVGVKLIQLRIKNMSQPDLRQNIMEAKICCERYGARLILNDYWELALELGINFVHLGQEDLLKADFNRIRNAGIQYGISTHDRSELEIALKLYPDYIALGPIYPTVLKKMKWHPQGLSKLNRWKQRIRNIPLVAIGGLTVERIPYVLKAGADSLAVVTDIKTASDPINRYNAWQRQIKKVIN</sequence>
<dbReference type="CDD" id="cd00564">
    <property type="entry name" value="TMP_TenI"/>
    <property type="match status" value="1"/>
</dbReference>
<dbReference type="InterPro" id="IPR036206">
    <property type="entry name" value="ThiamineP_synth_sf"/>
</dbReference>
<comment type="similarity">
    <text evidence="10">Belongs to the thiamine-phosphate synthase family.</text>
</comment>
<dbReference type="UniPathway" id="UPA00060">
    <property type="reaction ID" value="UER00141"/>
</dbReference>
<evidence type="ECO:0000256" key="2">
    <source>
        <dbReference type="ARBA" id="ARBA00005165"/>
    </source>
</evidence>
<comment type="catalytic activity">
    <reaction evidence="7 10">
        <text>4-methyl-5-(2-phosphooxyethyl)-thiazole + 4-amino-2-methyl-5-(diphosphooxymethyl)pyrimidine + H(+) = thiamine phosphate + diphosphate</text>
        <dbReference type="Rhea" id="RHEA:22328"/>
        <dbReference type="ChEBI" id="CHEBI:15378"/>
        <dbReference type="ChEBI" id="CHEBI:33019"/>
        <dbReference type="ChEBI" id="CHEBI:37575"/>
        <dbReference type="ChEBI" id="CHEBI:57841"/>
        <dbReference type="ChEBI" id="CHEBI:58296"/>
        <dbReference type="EC" id="2.5.1.3"/>
    </reaction>
</comment>
<comment type="catalytic activity">
    <reaction evidence="8 10">
        <text>2-(2-carboxy-4-methylthiazol-5-yl)ethyl phosphate + 4-amino-2-methyl-5-(diphosphooxymethyl)pyrimidine + 2 H(+) = thiamine phosphate + CO2 + diphosphate</text>
        <dbReference type="Rhea" id="RHEA:47848"/>
        <dbReference type="ChEBI" id="CHEBI:15378"/>
        <dbReference type="ChEBI" id="CHEBI:16526"/>
        <dbReference type="ChEBI" id="CHEBI:33019"/>
        <dbReference type="ChEBI" id="CHEBI:37575"/>
        <dbReference type="ChEBI" id="CHEBI:57841"/>
        <dbReference type="ChEBI" id="CHEBI:62890"/>
        <dbReference type="EC" id="2.5.1.3"/>
    </reaction>
</comment>
<dbReference type="PANTHER" id="PTHR20857:SF15">
    <property type="entry name" value="THIAMINE-PHOSPHATE SYNTHASE"/>
    <property type="match status" value="1"/>
</dbReference>
<evidence type="ECO:0000313" key="13">
    <source>
        <dbReference type="EMBL" id="PXY99833.1"/>
    </source>
</evidence>
<evidence type="ECO:0000256" key="4">
    <source>
        <dbReference type="ARBA" id="ARBA00022723"/>
    </source>
</evidence>
<dbReference type="GO" id="GO:0046872">
    <property type="term" value="F:metal ion binding"/>
    <property type="evidence" value="ECO:0007669"/>
    <property type="project" value="UniProtKB-KW"/>
</dbReference>
<proteinExistence type="inferred from homology"/>
<dbReference type="InterPro" id="IPR013785">
    <property type="entry name" value="Aldolase_TIM"/>
</dbReference>
<keyword evidence="5" id="KW-0460">Magnesium</keyword>
<dbReference type="EC" id="2.5.1.3" evidence="10"/>
<evidence type="ECO:0000256" key="9">
    <source>
        <dbReference type="ARBA" id="ARBA00047883"/>
    </source>
</evidence>
<dbReference type="NCBIfam" id="TIGR00693">
    <property type="entry name" value="thiE"/>
    <property type="match status" value="1"/>
</dbReference>
<feature type="domain" description="Thiamine phosphate synthase/TenI" evidence="12">
    <location>
        <begin position="11"/>
        <end position="180"/>
    </location>
</feature>
<organism evidence="13 14">
    <name type="scientific">Commensalibacter melissae</name>
    <dbReference type="NCBI Taxonomy" id="2070537"/>
    <lineage>
        <taxon>Bacteria</taxon>
        <taxon>Pseudomonadati</taxon>
        <taxon>Pseudomonadota</taxon>
        <taxon>Alphaproteobacteria</taxon>
        <taxon>Acetobacterales</taxon>
        <taxon>Acetobacteraceae</taxon>
    </lineage>
</organism>
<dbReference type="GO" id="GO:0005737">
    <property type="term" value="C:cytoplasm"/>
    <property type="evidence" value="ECO:0007669"/>
    <property type="project" value="TreeGrafter"/>
</dbReference>
<keyword evidence="14" id="KW-1185">Reference proteome</keyword>
<keyword evidence="6 10" id="KW-0784">Thiamine biosynthesis</keyword>
<dbReference type="NCBIfam" id="NF000734">
    <property type="entry name" value="PRK00043.1-5"/>
    <property type="match status" value="1"/>
</dbReference>
<accession>A0A318MV77</accession>
<comment type="caution">
    <text evidence="13">The sequence shown here is derived from an EMBL/GenBank/DDBJ whole genome shotgun (WGS) entry which is preliminary data.</text>
</comment>
<evidence type="ECO:0000256" key="7">
    <source>
        <dbReference type="ARBA" id="ARBA00047334"/>
    </source>
</evidence>
<evidence type="ECO:0000256" key="6">
    <source>
        <dbReference type="ARBA" id="ARBA00022977"/>
    </source>
</evidence>
<dbReference type="InterPro" id="IPR022998">
    <property type="entry name" value="ThiamineP_synth_TenI"/>
</dbReference>